<name>A0AAN2FFG2_ENTAG</name>
<proteinExistence type="predicted"/>
<reference evidence="1" key="1">
    <citation type="submission" date="2022-05" db="EMBL/GenBank/DDBJ databases">
        <authorList>
            <person name="Pothier F. J."/>
        </authorList>
    </citation>
    <scope>NUCLEOTIDE SEQUENCE</scope>
    <source>
        <strain evidence="1">DAPP-PG734</strain>
    </source>
</reference>
<accession>A0AAN2FFG2</accession>
<dbReference type="AlphaFoldDB" id="A0AAN2FFG2"/>
<gene>
    <name evidence="1" type="ORF">DAPPPG734_15685</name>
</gene>
<protein>
    <submittedName>
        <fullName evidence="1">Uncharacterized protein</fullName>
    </submittedName>
</protein>
<organism evidence="1 2">
    <name type="scientific">Enterobacter agglomerans</name>
    <name type="common">Erwinia herbicola</name>
    <name type="synonym">Pantoea agglomerans</name>
    <dbReference type="NCBI Taxonomy" id="549"/>
    <lineage>
        <taxon>Bacteria</taxon>
        <taxon>Pseudomonadati</taxon>
        <taxon>Pseudomonadota</taxon>
        <taxon>Gammaproteobacteria</taxon>
        <taxon>Enterobacterales</taxon>
        <taxon>Erwiniaceae</taxon>
        <taxon>Pantoea</taxon>
        <taxon>Pantoea agglomerans group</taxon>
    </lineage>
</organism>
<dbReference type="EMBL" id="OW970315">
    <property type="protein sequence ID" value="CAH6319589.1"/>
    <property type="molecule type" value="Genomic_DNA"/>
</dbReference>
<evidence type="ECO:0000313" key="2">
    <source>
        <dbReference type="Proteomes" id="UP001158961"/>
    </source>
</evidence>
<dbReference type="RefSeq" id="WP_152551350.1">
    <property type="nucleotide sequence ID" value="NZ_JNVA01000002.1"/>
</dbReference>
<dbReference type="Proteomes" id="UP001158961">
    <property type="component" value="Chromosome"/>
</dbReference>
<evidence type="ECO:0000313" key="1">
    <source>
        <dbReference type="EMBL" id="CAH6319589.1"/>
    </source>
</evidence>
<sequence>MGDLRVWCQLSVFPGACDGNGDLRNDEMEIMDIWRLHKAFITPALEVYWLKAKNGRLNIMWD</sequence>